<evidence type="ECO:0000256" key="2">
    <source>
        <dbReference type="ARBA" id="ARBA00001946"/>
    </source>
</evidence>
<proteinExistence type="predicted"/>
<evidence type="ECO:0000256" key="4">
    <source>
        <dbReference type="ARBA" id="ARBA00022801"/>
    </source>
</evidence>
<sequence length="237" mass="25381">MSEEHGPLVDPNELPVWLRPLVERSAEVDATSLGWLRPPEGDSRIRPASVLILFGEEPERHDGPDVLLLRRAENLNSHPGQVAFPGGATDDGDAGPVETALREAIEEVGVLPAGITPAATLPELYLAHSDFRVTPVLAHWHTPSPVTAVDPAETAAVARVPISVLTEPSNRINVRIGGRTSPAFLVPSMLVWGFTGGLLDGVLDLAGWSRGWNRGDVRELSEAWQAAVDIDDPGFGQ</sequence>
<reference evidence="9" key="1">
    <citation type="submission" date="2016-10" db="EMBL/GenBank/DDBJ databases">
        <authorList>
            <person name="Varghese N."/>
            <person name="Submissions S."/>
        </authorList>
    </citation>
    <scope>NUCLEOTIDE SEQUENCE [LARGE SCALE GENOMIC DNA]</scope>
    <source>
        <strain evidence="9">DSM 46732</strain>
    </source>
</reference>
<evidence type="ECO:0000256" key="6">
    <source>
        <dbReference type="ARBA" id="ARBA00023211"/>
    </source>
</evidence>
<evidence type="ECO:0000256" key="1">
    <source>
        <dbReference type="ARBA" id="ARBA00001936"/>
    </source>
</evidence>
<dbReference type="PANTHER" id="PTHR12992">
    <property type="entry name" value="NUDIX HYDROLASE"/>
    <property type="match status" value="1"/>
</dbReference>
<dbReference type="PROSITE" id="PS51462">
    <property type="entry name" value="NUDIX"/>
    <property type="match status" value="1"/>
</dbReference>
<dbReference type="PANTHER" id="PTHR12992:SF11">
    <property type="entry name" value="MITOCHONDRIAL COENZYME A DIPHOSPHATASE NUDT8"/>
    <property type="match status" value="1"/>
</dbReference>
<organism evidence="8 9">
    <name type="scientific">Actinopolyspora xinjiangensis</name>
    <dbReference type="NCBI Taxonomy" id="405564"/>
    <lineage>
        <taxon>Bacteria</taxon>
        <taxon>Bacillati</taxon>
        <taxon>Actinomycetota</taxon>
        <taxon>Actinomycetes</taxon>
        <taxon>Actinopolysporales</taxon>
        <taxon>Actinopolysporaceae</taxon>
        <taxon>Actinopolyspora</taxon>
    </lineage>
</organism>
<dbReference type="Gene3D" id="3.90.79.10">
    <property type="entry name" value="Nucleoside Triphosphate Pyrophosphohydrolase"/>
    <property type="match status" value="1"/>
</dbReference>
<dbReference type="Proteomes" id="UP000199497">
    <property type="component" value="Unassembled WGS sequence"/>
</dbReference>
<protein>
    <submittedName>
        <fullName evidence="8">NUDIX domain-containing protein</fullName>
    </submittedName>
</protein>
<accession>A0A1H0X251</accession>
<evidence type="ECO:0000256" key="3">
    <source>
        <dbReference type="ARBA" id="ARBA00022723"/>
    </source>
</evidence>
<dbReference type="SUPFAM" id="SSF55811">
    <property type="entry name" value="Nudix"/>
    <property type="match status" value="1"/>
</dbReference>
<dbReference type="OrthoDB" id="9802805at2"/>
<dbReference type="STRING" id="405564.SAMN04487905_12310"/>
<feature type="domain" description="Nudix hydrolase" evidence="7">
    <location>
        <begin position="43"/>
        <end position="185"/>
    </location>
</feature>
<gene>
    <name evidence="8" type="ORF">SAMN04487905_12310</name>
</gene>
<keyword evidence="3" id="KW-0479">Metal-binding</keyword>
<keyword evidence="5" id="KW-0460">Magnesium</keyword>
<dbReference type="Pfam" id="PF00293">
    <property type="entry name" value="NUDIX"/>
    <property type="match status" value="1"/>
</dbReference>
<evidence type="ECO:0000313" key="8">
    <source>
        <dbReference type="EMBL" id="SDP97044.1"/>
    </source>
</evidence>
<comment type="cofactor">
    <cofactor evidence="1">
        <name>Mn(2+)</name>
        <dbReference type="ChEBI" id="CHEBI:29035"/>
    </cofactor>
</comment>
<name>A0A1H0X251_9ACTN</name>
<dbReference type="GO" id="GO:0010945">
    <property type="term" value="F:coenzyme A diphosphatase activity"/>
    <property type="evidence" value="ECO:0007669"/>
    <property type="project" value="InterPro"/>
</dbReference>
<dbReference type="InterPro" id="IPR015797">
    <property type="entry name" value="NUDIX_hydrolase-like_dom_sf"/>
</dbReference>
<evidence type="ECO:0000256" key="5">
    <source>
        <dbReference type="ARBA" id="ARBA00022842"/>
    </source>
</evidence>
<dbReference type="InterPro" id="IPR000086">
    <property type="entry name" value="NUDIX_hydrolase_dom"/>
</dbReference>
<comment type="cofactor">
    <cofactor evidence="2">
        <name>Mg(2+)</name>
        <dbReference type="ChEBI" id="CHEBI:18420"/>
    </cofactor>
</comment>
<keyword evidence="4" id="KW-0378">Hydrolase</keyword>
<dbReference type="CDD" id="cd03426">
    <property type="entry name" value="NUDIX_CoAse_Nudt7"/>
    <property type="match status" value="1"/>
</dbReference>
<keyword evidence="9" id="KW-1185">Reference proteome</keyword>
<dbReference type="GO" id="GO:0046872">
    <property type="term" value="F:metal ion binding"/>
    <property type="evidence" value="ECO:0007669"/>
    <property type="project" value="UniProtKB-KW"/>
</dbReference>
<keyword evidence="6" id="KW-0464">Manganese</keyword>
<evidence type="ECO:0000313" key="9">
    <source>
        <dbReference type="Proteomes" id="UP000199497"/>
    </source>
</evidence>
<evidence type="ECO:0000259" key="7">
    <source>
        <dbReference type="PROSITE" id="PS51462"/>
    </source>
</evidence>
<dbReference type="EMBL" id="FNJR01000023">
    <property type="protein sequence ID" value="SDP97044.1"/>
    <property type="molecule type" value="Genomic_DNA"/>
</dbReference>
<dbReference type="InterPro" id="IPR045121">
    <property type="entry name" value="CoAse"/>
</dbReference>
<dbReference type="AlphaFoldDB" id="A0A1H0X251"/>
<dbReference type="RefSeq" id="WP_092604677.1">
    <property type="nucleotide sequence ID" value="NZ_FNJR01000023.1"/>
</dbReference>